<dbReference type="RefSeq" id="WP_012607576.1">
    <property type="nucleotide sequence ID" value="NZ_AP025160.1"/>
</dbReference>
<dbReference type="AlphaFoldDB" id="A0A2W1KGR0"/>
<protein>
    <submittedName>
        <fullName evidence="2">Thiol:disulfide interchange protein</fullName>
    </submittedName>
</protein>
<gene>
    <name evidence="2" type="ORF">DN052_11005</name>
</gene>
<evidence type="ECO:0000313" key="3">
    <source>
        <dbReference type="Proteomes" id="UP000248886"/>
    </source>
</evidence>
<dbReference type="OrthoDB" id="5297853at2"/>
<proteinExistence type="predicted"/>
<reference evidence="2 3" key="1">
    <citation type="submission" date="2018-06" db="EMBL/GenBank/DDBJ databases">
        <title>Draft sequence of Acidithiobacillus ferrooxidans CCM 4253.</title>
        <authorList>
            <person name="Moya-Beltran A."/>
            <person name="Castro M."/>
            <person name="Covarrubias P.C."/>
            <person name="Issotta F."/>
            <person name="Janiczek O."/>
            <person name="Mandl M."/>
            <person name="Kucera J."/>
            <person name="Quatrini R."/>
        </authorList>
    </citation>
    <scope>NUCLEOTIDE SEQUENCE [LARGE SCALE GENOMIC DNA]</scope>
    <source>
        <strain evidence="2 3">CCM 4253</strain>
    </source>
</reference>
<accession>A0A2W1KGR0</accession>
<name>A0A2W1KGR0_ACIFR</name>
<evidence type="ECO:0000259" key="1">
    <source>
        <dbReference type="Pfam" id="PF13098"/>
    </source>
</evidence>
<dbReference type="GeneID" id="65281960"/>
<dbReference type="PANTHER" id="PTHR35272:SF4">
    <property type="entry name" value="THIOL:DISULFIDE INTERCHANGE PROTEIN DSBG"/>
    <property type="match status" value="1"/>
</dbReference>
<dbReference type="InterPro" id="IPR051470">
    <property type="entry name" value="Thiol:disulfide_interchange"/>
</dbReference>
<evidence type="ECO:0000313" key="2">
    <source>
        <dbReference type="EMBL" id="PZD80934.1"/>
    </source>
</evidence>
<dbReference type="Pfam" id="PF13098">
    <property type="entry name" value="Thioredoxin_2"/>
    <property type="match status" value="1"/>
</dbReference>
<sequence>METEDRSGGKKARVGFGKSAGAALGALFFGPLLLAGCATTPDLQSAEHLVQDNFHGKARVVKVFPGPTQKLTGIIAENSQHQQGILWMLSNRYLLLGPVVNDKGQDITRAATEKYLPQPRKVPAGQIAPAAMKAPGFTIGHAGPLMVVFADPNCIYCHLLWEALQKPVADGQLRVKLIPVGFLKDSSAAKAATILAAPDPAAAWAENEKGFDKSTEEGGTRPLAQIPAEDMKAVHANTALLQSSGEEATPTLLFCRKKSPDIHATKGETGLRMVLVHGIAVRGLPALIHSLGGDVSAEGCTP</sequence>
<dbReference type="PANTHER" id="PTHR35272">
    <property type="entry name" value="THIOL:DISULFIDE INTERCHANGE PROTEIN DSBC-RELATED"/>
    <property type="match status" value="1"/>
</dbReference>
<dbReference type="InterPro" id="IPR012336">
    <property type="entry name" value="Thioredoxin-like_fold"/>
</dbReference>
<dbReference type="InterPro" id="IPR036249">
    <property type="entry name" value="Thioredoxin-like_sf"/>
</dbReference>
<dbReference type="SUPFAM" id="SSF52833">
    <property type="entry name" value="Thioredoxin-like"/>
    <property type="match status" value="1"/>
</dbReference>
<organism evidence="2 3">
    <name type="scientific">Acidithiobacillus ferrooxidans</name>
    <name type="common">Thiobacillus ferrooxidans</name>
    <dbReference type="NCBI Taxonomy" id="920"/>
    <lineage>
        <taxon>Bacteria</taxon>
        <taxon>Pseudomonadati</taxon>
        <taxon>Pseudomonadota</taxon>
        <taxon>Acidithiobacillia</taxon>
        <taxon>Acidithiobacillales</taxon>
        <taxon>Acidithiobacillaceae</taxon>
        <taxon>Acidithiobacillus</taxon>
    </lineage>
</organism>
<dbReference type="Proteomes" id="UP000248886">
    <property type="component" value="Unassembled WGS sequence"/>
</dbReference>
<dbReference type="Gene3D" id="3.40.30.10">
    <property type="entry name" value="Glutaredoxin"/>
    <property type="match status" value="1"/>
</dbReference>
<feature type="domain" description="Thioredoxin-like fold" evidence="1">
    <location>
        <begin position="140"/>
        <end position="260"/>
    </location>
</feature>
<comment type="caution">
    <text evidence="2">The sequence shown here is derived from an EMBL/GenBank/DDBJ whole genome shotgun (WGS) entry which is preliminary data.</text>
</comment>
<dbReference type="EMBL" id="QKQP01000005">
    <property type="protein sequence ID" value="PZD80934.1"/>
    <property type="molecule type" value="Genomic_DNA"/>
</dbReference>